<feature type="region of interest" description="Disordered" evidence="1">
    <location>
        <begin position="165"/>
        <end position="184"/>
    </location>
</feature>
<keyword evidence="4" id="KW-1185">Reference proteome</keyword>
<proteinExistence type="predicted"/>
<evidence type="ECO:0000313" key="4">
    <source>
        <dbReference type="Proteomes" id="UP001629745"/>
    </source>
</evidence>
<dbReference type="EMBL" id="JBDLNV010000001">
    <property type="protein sequence ID" value="MFM1722361.1"/>
    <property type="molecule type" value="Genomic_DNA"/>
</dbReference>
<feature type="transmembrane region" description="Helical" evidence="2">
    <location>
        <begin position="12"/>
        <end position="40"/>
    </location>
</feature>
<sequence>MTPPRHRRPRAFARVVVFPAVLGVPVGAIWALLAPAVHMLVVAEDRGVVLTTESLHRFDALAIFVGITIVTGVLSAVVVWGMRRARGPGAVAALVVGSALGASVAALVGLGVARLRYPDVTGPAVDTVIAAAPGLSTPLVLVVQPLAAALVYLLLVSLSPDDDLGVGDREDPPVVAEPEPAEGL</sequence>
<dbReference type="Proteomes" id="UP001629745">
    <property type="component" value="Unassembled WGS sequence"/>
</dbReference>
<dbReference type="RefSeq" id="WP_420162919.1">
    <property type="nucleotide sequence ID" value="NZ_JBDLNV010000001.1"/>
</dbReference>
<keyword evidence="2" id="KW-1133">Transmembrane helix</keyword>
<gene>
    <name evidence="3" type="ORF">ABEU20_000915</name>
</gene>
<evidence type="ECO:0000256" key="1">
    <source>
        <dbReference type="SAM" id="MobiDB-lite"/>
    </source>
</evidence>
<accession>A0ABW9FA31</accession>
<protein>
    <submittedName>
        <fullName evidence="3">DUF2567 domain-containing protein</fullName>
    </submittedName>
</protein>
<comment type="caution">
    <text evidence="3">The sequence shown here is derived from an EMBL/GenBank/DDBJ whole genome shotgun (WGS) entry which is preliminary data.</text>
</comment>
<feature type="compositionally biased region" description="Low complexity" evidence="1">
    <location>
        <begin position="173"/>
        <end position="184"/>
    </location>
</feature>
<keyword evidence="2" id="KW-0812">Transmembrane</keyword>
<evidence type="ECO:0000313" key="3">
    <source>
        <dbReference type="EMBL" id="MFM1722361.1"/>
    </source>
</evidence>
<name>A0ABW9FA31_9NOCA</name>
<evidence type="ECO:0000256" key="2">
    <source>
        <dbReference type="SAM" id="Phobius"/>
    </source>
</evidence>
<dbReference type="InterPro" id="IPR021213">
    <property type="entry name" value="DUF2567"/>
</dbReference>
<feature type="transmembrane region" description="Helical" evidence="2">
    <location>
        <begin position="60"/>
        <end position="80"/>
    </location>
</feature>
<feature type="transmembrane region" description="Helical" evidence="2">
    <location>
        <begin position="135"/>
        <end position="155"/>
    </location>
</feature>
<keyword evidence="2" id="KW-0472">Membrane</keyword>
<dbReference type="Pfam" id="PF10821">
    <property type="entry name" value="DUF2567"/>
    <property type="match status" value="1"/>
</dbReference>
<feature type="transmembrane region" description="Helical" evidence="2">
    <location>
        <begin position="92"/>
        <end position="115"/>
    </location>
</feature>
<organism evidence="3 4">
    <name type="scientific">Rhodococcus parequi</name>
    <dbReference type="NCBI Taxonomy" id="3137122"/>
    <lineage>
        <taxon>Bacteria</taxon>
        <taxon>Bacillati</taxon>
        <taxon>Actinomycetota</taxon>
        <taxon>Actinomycetes</taxon>
        <taxon>Mycobacteriales</taxon>
        <taxon>Nocardiaceae</taxon>
        <taxon>Rhodococcus</taxon>
    </lineage>
</organism>
<reference evidence="3 4" key="1">
    <citation type="submission" date="2023-11" db="EMBL/GenBank/DDBJ databases">
        <authorList>
            <person name="Val-Calvo J."/>
            <person name="Scortti M."/>
            <person name="Vazquez-Boland J."/>
        </authorList>
    </citation>
    <scope>NUCLEOTIDE SEQUENCE [LARGE SCALE GENOMIC DNA]</scope>
    <source>
        <strain evidence="3 4">PAM 2766</strain>
    </source>
</reference>